<dbReference type="UniPathway" id="UPA00378"/>
<reference evidence="10 11" key="1">
    <citation type="submission" date="2015-03" db="EMBL/GenBank/DDBJ databases">
        <authorList>
            <person name="Morales-Cruz A."/>
            <person name="Amrine K.C."/>
            <person name="Cantu D."/>
        </authorList>
    </citation>
    <scope>NUCLEOTIDE SEQUENCE [LARGE SCALE GENOMIC DNA]</scope>
    <source>
        <strain evidence="10">DS831</strain>
    </source>
</reference>
<gene>
    <name evidence="10" type="ORF">UCDDS831_g07573</name>
</gene>
<dbReference type="AlphaFoldDB" id="A0A0G2DXY8"/>
<evidence type="ECO:0000313" key="11">
    <source>
        <dbReference type="Proteomes" id="UP000034182"/>
    </source>
</evidence>
<dbReference type="PRINTS" id="PR00747">
    <property type="entry name" value="GLYHDRLASE47"/>
</dbReference>
<sequence>MPVIRRSTLVGLVAFCALFAFFHVSHLSVREPPSPVPLRTFADRELQRPIRWKDVPESYPVSTYTSLPAVRPTTIPKIQFAQFADEPAPRRAERQERLQAVKDAFVRSWEGYKSHAWLQDEITPLSGGYKNPFGGWGASLVDCLDTLWIMGLHEEFEMAVNALNKVDFTTSDLGSLNVFETTIRYLGGLMSAYDLSGAKYSILLTKATELGEMLYRAFDTPNRMPVSRWDWKVKGIDQGQQYASSSAVSAEVGSLSLEFTRLSQLTGDPKYFDAIQRITDEFEQQQMQSKVPGLWPIAVNPRKKVFADDHTFTFGAMSDSLYEYFPKQWMLLGGVMDQYRTMYENAIDAAKKYMFYRVLNEDNLDILLSGTVRVTGNGKITLDTEGQHLACFAGGMVGIAAKIFNRPDELDTARQLTDGCIWGYESTRTGIMPEILHAVPCIDEDDECLWDEERWYDAVAEHNSKNGRDVARRYTERYNIPPGMTKLDDRRYLLRPEAIESVFIMYRITGDRHFQDKAWNMFQAVEKHTRTEMGNAAINDVGEPDNVKMVDSCESFWMAETLKYYYLAFSDPALISLDEWVFNTEAHPLRRPR</sequence>
<evidence type="ECO:0000256" key="6">
    <source>
        <dbReference type="PIRSR" id="PIRSR601382-1"/>
    </source>
</evidence>
<evidence type="ECO:0000256" key="2">
    <source>
        <dbReference type="ARBA" id="ARBA00004922"/>
    </source>
</evidence>
<accession>A0A0G2DXY8</accession>
<dbReference type="InterPro" id="IPR001382">
    <property type="entry name" value="Glyco_hydro_47"/>
</dbReference>
<dbReference type="EMBL" id="LAQI01000194">
    <property type="protein sequence ID" value="KKY15454.1"/>
    <property type="molecule type" value="Genomic_DNA"/>
</dbReference>
<feature type="active site" evidence="6">
    <location>
        <position position="319"/>
    </location>
</feature>
<keyword evidence="4 9" id="KW-0378">Hydrolase</keyword>
<dbReference type="GO" id="GO:0036503">
    <property type="term" value="P:ERAD pathway"/>
    <property type="evidence" value="ECO:0007669"/>
    <property type="project" value="UniProtKB-ARBA"/>
</dbReference>
<feature type="binding site" evidence="7">
    <location>
        <position position="584"/>
    </location>
    <ligand>
        <name>Ca(2+)</name>
        <dbReference type="ChEBI" id="CHEBI:29108"/>
    </ligand>
</feature>
<dbReference type="InterPro" id="IPR036026">
    <property type="entry name" value="Seven-hairpin_glycosidases"/>
</dbReference>
<reference evidence="10 11" key="2">
    <citation type="submission" date="2015-05" db="EMBL/GenBank/DDBJ databases">
        <title>Distinctive expansion of gene families associated with plant cell wall degradation and secondary metabolism in the genomes of grapevine trunk pathogens.</title>
        <authorList>
            <person name="Lawrence D.P."/>
            <person name="Travadon R."/>
            <person name="Rolshausen P.E."/>
            <person name="Baumgartner K."/>
        </authorList>
    </citation>
    <scope>NUCLEOTIDE SEQUENCE [LARGE SCALE GENOMIC DNA]</scope>
    <source>
        <strain evidence="10">DS831</strain>
    </source>
</reference>
<keyword evidence="7" id="KW-0479">Metal-binding</keyword>
<evidence type="ECO:0000256" key="4">
    <source>
        <dbReference type="ARBA" id="ARBA00022801"/>
    </source>
</evidence>
<comment type="pathway">
    <text evidence="2">Protein modification; protein glycosylation.</text>
</comment>
<dbReference type="GO" id="GO:0005783">
    <property type="term" value="C:endoplasmic reticulum"/>
    <property type="evidence" value="ECO:0007669"/>
    <property type="project" value="TreeGrafter"/>
</dbReference>
<dbReference type="PANTHER" id="PTHR11742">
    <property type="entry name" value="MANNOSYL-OLIGOSACCHARIDE ALPHA-1,2-MANNOSIDASE-RELATED"/>
    <property type="match status" value="1"/>
</dbReference>
<evidence type="ECO:0000256" key="9">
    <source>
        <dbReference type="RuleBase" id="RU361193"/>
    </source>
</evidence>
<evidence type="ECO:0000313" key="10">
    <source>
        <dbReference type="EMBL" id="KKY15454.1"/>
    </source>
</evidence>
<evidence type="ECO:0000256" key="5">
    <source>
        <dbReference type="ARBA" id="ARBA00023157"/>
    </source>
</evidence>
<dbReference type="GO" id="GO:0016020">
    <property type="term" value="C:membrane"/>
    <property type="evidence" value="ECO:0007669"/>
    <property type="project" value="InterPro"/>
</dbReference>
<dbReference type="PANTHER" id="PTHR11742:SF49">
    <property type="entry name" value="ALPHA-1,2-MANNOSIDASE"/>
    <property type="match status" value="1"/>
</dbReference>
<dbReference type="Proteomes" id="UP000034182">
    <property type="component" value="Unassembled WGS sequence"/>
</dbReference>
<comment type="caution">
    <text evidence="10">The sequence shown here is derived from an EMBL/GenBank/DDBJ whole genome shotgun (WGS) entry which is preliminary data.</text>
</comment>
<dbReference type="GO" id="GO:0005975">
    <property type="term" value="P:carbohydrate metabolic process"/>
    <property type="evidence" value="ECO:0007669"/>
    <property type="project" value="InterPro"/>
</dbReference>
<keyword evidence="7" id="KW-0106">Calcium</keyword>
<feature type="active site" evidence="6">
    <location>
        <position position="497"/>
    </location>
</feature>
<evidence type="ECO:0000256" key="1">
    <source>
        <dbReference type="ARBA" id="ARBA00001913"/>
    </source>
</evidence>
<evidence type="ECO:0000256" key="8">
    <source>
        <dbReference type="PIRSR" id="PIRSR601382-3"/>
    </source>
</evidence>
<proteinExistence type="inferred from homology"/>
<comment type="cofactor">
    <cofactor evidence="1 7">
        <name>Ca(2+)</name>
        <dbReference type="ChEBI" id="CHEBI:29108"/>
    </cofactor>
</comment>
<comment type="similarity">
    <text evidence="3 9">Belongs to the glycosyl hydrolase 47 family.</text>
</comment>
<dbReference type="GO" id="GO:0005509">
    <property type="term" value="F:calcium ion binding"/>
    <property type="evidence" value="ECO:0007669"/>
    <property type="project" value="InterPro"/>
</dbReference>
<keyword evidence="5 8" id="KW-1015">Disulfide bond</keyword>
<dbReference type="GO" id="GO:0004571">
    <property type="term" value="F:mannosyl-oligosaccharide 1,2-alpha-mannosidase activity"/>
    <property type="evidence" value="ECO:0007669"/>
    <property type="project" value="InterPro"/>
</dbReference>
<dbReference type="Pfam" id="PF01532">
    <property type="entry name" value="Glyco_hydro_47"/>
    <property type="match status" value="1"/>
</dbReference>
<dbReference type="InterPro" id="IPR012341">
    <property type="entry name" value="6hp_glycosidase-like_sf"/>
</dbReference>
<dbReference type="InterPro" id="IPR050749">
    <property type="entry name" value="Glycosyl_Hydrolase_47"/>
</dbReference>
<feature type="disulfide bond" evidence="8">
    <location>
        <begin position="391"/>
        <end position="420"/>
    </location>
</feature>
<dbReference type="Gene3D" id="1.50.10.10">
    <property type="match status" value="1"/>
</dbReference>
<feature type="active site" description="Proton donor" evidence="6">
    <location>
        <position position="180"/>
    </location>
</feature>
<dbReference type="FunFam" id="1.50.10.10:FF:000037">
    <property type="entry name" value="alpha-1,2-Mannosidase"/>
    <property type="match status" value="1"/>
</dbReference>
<name>A0A0G2DXY8_9PEZI</name>
<evidence type="ECO:0000256" key="7">
    <source>
        <dbReference type="PIRSR" id="PIRSR601382-2"/>
    </source>
</evidence>
<protein>
    <recommendedName>
        <fullName evidence="9">alpha-1,2-Mannosidase</fullName>
        <ecNumber evidence="9">3.2.1.-</ecNumber>
    </recommendedName>
</protein>
<dbReference type="SUPFAM" id="SSF48225">
    <property type="entry name" value="Seven-hairpin glycosidases"/>
    <property type="match status" value="1"/>
</dbReference>
<feature type="active site" description="Proton donor" evidence="6">
    <location>
        <position position="434"/>
    </location>
</feature>
<evidence type="ECO:0000256" key="3">
    <source>
        <dbReference type="ARBA" id="ARBA00007658"/>
    </source>
</evidence>
<keyword evidence="9" id="KW-0326">Glycosidase</keyword>
<dbReference type="EC" id="3.2.1.-" evidence="9"/>
<organism evidence="10 11">
    <name type="scientific">Diplodia seriata</name>
    <dbReference type="NCBI Taxonomy" id="420778"/>
    <lineage>
        <taxon>Eukaryota</taxon>
        <taxon>Fungi</taxon>
        <taxon>Dikarya</taxon>
        <taxon>Ascomycota</taxon>
        <taxon>Pezizomycotina</taxon>
        <taxon>Dothideomycetes</taxon>
        <taxon>Dothideomycetes incertae sedis</taxon>
        <taxon>Botryosphaeriales</taxon>
        <taxon>Botryosphaeriaceae</taxon>
        <taxon>Diplodia</taxon>
    </lineage>
</organism>